<evidence type="ECO:0000256" key="1">
    <source>
        <dbReference type="SAM" id="MobiDB-lite"/>
    </source>
</evidence>
<keyword evidence="2" id="KW-0732">Signal</keyword>
<feature type="chain" id="PRO_5024990819" description="Extracellular proline-rich protein" evidence="2">
    <location>
        <begin position="18"/>
        <end position="219"/>
    </location>
</feature>
<evidence type="ECO:0008006" key="5">
    <source>
        <dbReference type="Google" id="ProtNLM"/>
    </source>
</evidence>
<feature type="compositionally biased region" description="Low complexity" evidence="1">
    <location>
        <begin position="172"/>
        <end position="190"/>
    </location>
</feature>
<evidence type="ECO:0000313" key="3">
    <source>
        <dbReference type="EMBL" id="KAE8356084.1"/>
    </source>
</evidence>
<sequence length="219" mass="22295">MHSTVLLLSTLVGSAFALPGIFPRGFNTTTVPGGKPGSTITTTITDTITKTTFKPCSTPVHTEGGTTYYSSWVTASTYETTTCYTTTQVLASPPTEAPTVPAQTTTTNAGAAPTHAGGSDTCPEASTVTVYVTVGSGTAPTNAPGGPCNHCETITYTNTQGHTTTIVIPPVSQTTGGTSTETSKPTGTGSQPTKPTGTGNAPAPTETKVWHGPRDIVRN</sequence>
<evidence type="ECO:0000313" key="4">
    <source>
        <dbReference type="Proteomes" id="UP000327118"/>
    </source>
</evidence>
<accession>A0A5N6ZEJ4</accession>
<gene>
    <name evidence="3" type="ORF">BDV28DRAFT_145583</name>
</gene>
<feature type="signal peptide" evidence="2">
    <location>
        <begin position="1"/>
        <end position="17"/>
    </location>
</feature>
<proteinExistence type="predicted"/>
<feature type="region of interest" description="Disordered" evidence="1">
    <location>
        <begin position="168"/>
        <end position="219"/>
    </location>
</feature>
<reference evidence="4" key="1">
    <citation type="submission" date="2019-04" db="EMBL/GenBank/DDBJ databases">
        <title>Friends and foes A comparative genomics studyof 23 Aspergillus species from section Flavi.</title>
        <authorList>
            <consortium name="DOE Joint Genome Institute"/>
            <person name="Kjaerbolling I."/>
            <person name="Vesth T."/>
            <person name="Frisvad J.C."/>
            <person name="Nybo J.L."/>
            <person name="Theobald S."/>
            <person name="Kildgaard S."/>
            <person name="Isbrandt T."/>
            <person name="Kuo A."/>
            <person name="Sato A."/>
            <person name="Lyhne E.K."/>
            <person name="Kogle M.E."/>
            <person name="Wiebenga A."/>
            <person name="Kun R.S."/>
            <person name="Lubbers R.J."/>
            <person name="Makela M.R."/>
            <person name="Barry K."/>
            <person name="Chovatia M."/>
            <person name="Clum A."/>
            <person name="Daum C."/>
            <person name="Haridas S."/>
            <person name="He G."/>
            <person name="LaButti K."/>
            <person name="Lipzen A."/>
            <person name="Mondo S."/>
            <person name="Riley R."/>
            <person name="Salamov A."/>
            <person name="Simmons B.A."/>
            <person name="Magnuson J.K."/>
            <person name="Henrissat B."/>
            <person name="Mortensen U.H."/>
            <person name="Larsen T.O."/>
            <person name="Devries R.P."/>
            <person name="Grigoriev I.V."/>
            <person name="Machida M."/>
            <person name="Baker S.E."/>
            <person name="Andersen M.R."/>
        </authorList>
    </citation>
    <scope>NUCLEOTIDE SEQUENCE [LARGE SCALE GENOMIC DNA]</scope>
    <source>
        <strain evidence="4">CBS 553.77</strain>
    </source>
</reference>
<dbReference type="EMBL" id="ML739043">
    <property type="protein sequence ID" value="KAE8356084.1"/>
    <property type="molecule type" value="Genomic_DNA"/>
</dbReference>
<feature type="compositionally biased region" description="Basic and acidic residues" evidence="1">
    <location>
        <begin position="208"/>
        <end position="219"/>
    </location>
</feature>
<dbReference type="OrthoDB" id="4507372at2759"/>
<organism evidence="3 4">
    <name type="scientific">Aspergillus coremiiformis</name>
    <dbReference type="NCBI Taxonomy" id="138285"/>
    <lineage>
        <taxon>Eukaryota</taxon>
        <taxon>Fungi</taxon>
        <taxon>Dikarya</taxon>
        <taxon>Ascomycota</taxon>
        <taxon>Pezizomycotina</taxon>
        <taxon>Eurotiomycetes</taxon>
        <taxon>Eurotiomycetidae</taxon>
        <taxon>Eurotiales</taxon>
        <taxon>Aspergillaceae</taxon>
        <taxon>Aspergillus</taxon>
        <taxon>Aspergillus subgen. Circumdati</taxon>
    </lineage>
</organism>
<name>A0A5N6ZEJ4_9EURO</name>
<keyword evidence="4" id="KW-1185">Reference proteome</keyword>
<feature type="region of interest" description="Disordered" evidence="1">
    <location>
        <begin position="92"/>
        <end position="122"/>
    </location>
</feature>
<dbReference type="AlphaFoldDB" id="A0A5N6ZEJ4"/>
<evidence type="ECO:0000256" key="2">
    <source>
        <dbReference type="SAM" id="SignalP"/>
    </source>
</evidence>
<dbReference type="Proteomes" id="UP000327118">
    <property type="component" value="Unassembled WGS sequence"/>
</dbReference>
<protein>
    <recommendedName>
        <fullName evidence="5">Extracellular proline-rich protein</fullName>
    </recommendedName>
</protein>